<feature type="transmembrane region" description="Helical" evidence="8">
    <location>
        <begin position="277"/>
        <end position="296"/>
    </location>
</feature>
<dbReference type="InterPro" id="IPR014743">
    <property type="entry name" value="Cl-channel_core"/>
</dbReference>
<dbReference type="Pfam" id="PF00654">
    <property type="entry name" value="Voltage_CLC"/>
    <property type="match status" value="1"/>
</dbReference>
<keyword evidence="10" id="KW-1185">Reference proteome</keyword>
<proteinExistence type="predicted"/>
<evidence type="ECO:0000256" key="8">
    <source>
        <dbReference type="SAM" id="Phobius"/>
    </source>
</evidence>
<keyword evidence="6 8" id="KW-0472">Membrane</keyword>
<evidence type="ECO:0000256" key="7">
    <source>
        <dbReference type="ARBA" id="ARBA00023214"/>
    </source>
</evidence>
<dbReference type="RefSeq" id="WP_377822600.1">
    <property type="nucleotide sequence ID" value="NZ_JBHSWJ010000002.1"/>
</dbReference>
<dbReference type="Proteomes" id="UP001596356">
    <property type="component" value="Unassembled WGS sequence"/>
</dbReference>
<protein>
    <submittedName>
        <fullName evidence="9">ClC family H(+)/Cl(-) exchange transporter</fullName>
    </submittedName>
</protein>
<keyword evidence="2" id="KW-0813">Transport</keyword>
<dbReference type="InterPro" id="IPR001807">
    <property type="entry name" value="ClC"/>
</dbReference>
<keyword evidence="4 8" id="KW-1133">Transmembrane helix</keyword>
<feature type="transmembrane region" description="Helical" evidence="8">
    <location>
        <begin position="372"/>
        <end position="396"/>
    </location>
</feature>
<feature type="transmembrane region" description="Helical" evidence="8">
    <location>
        <begin position="308"/>
        <end position="327"/>
    </location>
</feature>
<dbReference type="CDD" id="cd01031">
    <property type="entry name" value="EriC"/>
    <property type="match status" value="1"/>
</dbReference>
<accession>A0ABW2ASY7</accession>
<dbReference type="SUPFAM" id="SSF81340">
    <property type="entry name" value="Clc chloride channel"/>
    <property type="match status" value="1"/>
</dbReference>
<feature type="transmembrane region" description="Helical" evidence="8">
    <location>
        <begin position="403"/>
        <end position="423"/>
    </location>
</feature>
<name>A0ABW2ASY7_9MICO</name>
<organism evidence="9 10">
    <name type="scientific">Branchiibius cervicis</name>
    <dbReference type="NCBI Taxonomy" id="908252"/>
    <lineage>
        <taxon>Bacteria</taxon>
        <taxon>Bacillati</taxon>
        <taxon>Actinomycetota</taxon>
        <taxon>Actinomycetes</taxon>
        <taxon>Micrococcales</taxon>
        <taxon>Dermacoccaceae</taxon>
        <taxon>Branchiibius</taxon>
    </lineage>
</organism>
<feature type="transmembrane region" description="Helical" evidence="8">
    <location>
        <begin position="240"/>
        <end position="257"/>
    </location>
</feature>
<gene>
    <name evidence="9" type="ORF">ACFQBT_10680</name>
</gene>
<dbReference type="PRINTS" id="PR00762">
    <property type="entry name" value="CLCHANNEL"/>
</dbReference>
<evidence type="ECO:0000313" key="10">
    <source>
        <dbReference type="Proteomes" id="UP001596356"/>
    </source>
</evidence>
<comment type="subcellular location">
    <subcellularLocation>
        <location evidence="1">Membrane</location>
        <topology evidence="1">Multi-pass membrane protein</topology>
    </subcellularLocation>
</comment>
<evidence type="ECO:0000256" key="2">
    <source>
        <dbReference type="ARBA" id="ARBA00022448"/>
    </source>
</evidence>
<evidence type="ECO:0000256" key="1">
    <source>
        <dbReference type="ARBA" id="ARBA00004141"/>
    </source>
</evidence>
<dbReference type="PANTHER" id="PTHR45711:SF10">
    <property type="entry name" value="CHLORIDE CHANNEL PROTEIN"/>
    <property type="match status" value="1"/>
</dbReference>
<keyword evidence="3 8" id="KW-0812">Transmembrane</keyword>
<sequence>MRRWFEAYGRGRSVYATGQGAGELLGFTGIAALVGILTGLTAATFRIVVERVNDWRTDAVGIWHGRWWGLPLLILLCAAATSISAWLVHRVEPHAEGSGIPRVEAVVEGRSAPGRLRILPVKYVGGVLSMGAGLALGREGPSVQMGGTIAARIGTALRRNASDVRVLVAAGAAAGLATAFNAPIAGGVFVLEELLRRFDRRTTLATLVASATGFLAAHFLVRGGVIFTVPPLPAPRVAEAPWVLLVGIATGVLAVGYNRAIMRGLRWADTSRWSPPVRAAVIGGVVAIVCWLSPGLVGSGDGLTQDALLGTGTLLTVVGILLVRIALSVVSYAATVPGGLFAPMLVIGALTGEIVGRFAHQVGGATAPSVTALALLGMAAFFTASVHAPVTGLVLVTEMSGSAGQLAPMLGACAVALLVASALRSEPIYDSLTARSVQVSRLADEDREVKTAAGGAAAN</sequence>
<keyword evidence="7" id="KW-0868">Chloride</keyword>
<feature type="transmembrane region" description="Helical" evidence="8">
    <location>
        <begin position="203"/>
        <end position="220"/>
    </location>
</feature>
<dbReference type="EMBL" id="JBHSWJ010000002">
    <property type="protein sequence ID" value="MFC6714251.1"/>
    <property type="molecule type" value="Genomic_DNA"/>
</dbReference>
<dbReference type="Gene3D" id="1.10.3080.10">
    <property type="entry name" value="Clc chloride channel"/>
    <property type="match status" value="1"/>
</dbReference>
<reference evidence="10" key="1">
    <citation type="journal article" date="2019" name="Int. J. Syst. Evol. Microbiol.">
        <title>The Global Catalogue of Microorganisms (GCM) 10K type strain sequencing project: providing services to taxonomists for standard genome sequencing and annotation.</title>
        <authorList>
            <consortium name="The Broad Institute Genomics Platform"/>
            <consortium name="The Broad Institute Genome Sequencing Center for Infectious Disease"/>
            <person name="Wu L."/>
            <person name="Ma J."/>
        </authorList>
    </citation>
    <scope>NUCLEOTIDE SEQUENCE [LARGE SCALE GENOMIC DNA]</scope>
    <source>
        <strain evidence="10">NBRC 106593</strain>
    </source>
</reference>
<feature type="transmembrane region" description="Helical" evidence="8">
    <location>
        <begin position="21"/>
        <end position="48"/>
    </location>
</feature>
<feature type="transmembrane region" description="Helical" evidence="8">
    <location>
        <begin position="166"/>
        <end position="191"/>
    </location>
</feature>
<evidence type="ECO:0000256" key="4">
    <source>
        <dbReference type="ARBA" id="ARBA00022989"/>
    </source>
</evidence>
<feature type="transmembrane region" description="Helical" evidence="8">
    <location>
        <begin position="68"/>
        <end position="88"/>
    </location>
</feature>
<feature type="transmembrane region" description="Helical" evidence="8">
    <location>
        <begin position="339"/>
        <end position="360"/>
    </location>
</feature>
<dbReference type="PANTHER" id="PTHR45711">
    <property type="entry name" value="CHLORIDE CHANNEL PROTEIN"/>
    <property type="match status" value="1"/>
</dbReference>
<evidence type="ECO:0000256" key="6">
    <source>
        <dbReference type="ARBA" id="ARBA00023136"/>
    </source>
</evidence>
<evidence type="ECO:0000313" key="9">
    <source>
        <dbReference type="EMBL" id="MFC6714251.1"/>
    </source>
</evidence>
<keyword evidence="5" id="KW-0406">Ion transport</keyword>
<evidence type="ECO:0000256" key="3">
    <source>
        <dbReference type="ARBA" id="ARBA00022692"/>
    </source>
</evidence>
<comment type="caution">
    <text evidence="9">The sequence shown here is derived from an EMBL/GenBank/DDBJ whole genome shotgun (WGS) entry which is preliminary data.</text>
</comment>
<evidence type="ECO:0000256" key="5">
    <source>
        <dbReference type="ARBA" id="ARBA00023065"/>
    </source>
</evidence>